<dbReference type="EMBL" id="LHQQ01000150">
    <property type="protein sequence ID" value="KOS40836.1"/>
    <property type="molecule type" value="Genomic_DNA"/>
</dbReference>
<gene>
    <name evidence="1" type="ORF">ACN38_g8319</name>
</gene>
<protein>
    <submittedName>
        <fullName evidence="1">Uncharacterized protein</fullName>
    </submittedName>
</protein>
<dbReference type="Proteomes" id="UP000037696">
    <property type="component" value="Unassembled WGS sequence"/>
</dbReference>
<evidence type="ECO:0000313" key="1">
    <source>
        <dbReference type="EMBL" id="KOS40836.1"/>
    </source>
</evidence>
<proteinExistence type="predicted"/>
<organism evidence="1 2">
    <name type="scientific">Penicillium nordicum</name>
    <dbReference type="NCBI Taxonomy" id="229535"/>
    <lineage>
        <taxon>Eukaryota</taxon>
        <taxon>Fungi</taxon>
        <taxon>Dikarya</taxon>
        <taxon>Ascomycota</taxon>
        <taxon>Pezizomycotina</taxon>
        <taxon>Eurotiomycetes</taxon>
        <taxon>Eurotiomycetidae</taxon>
        <taxon>Eurotiales</taxon>
        <taxon>Aspergillaceae</taxon>
        <taxon>Penicillium</taxon>
    </lineage>
</organism>
<reference evidence="1 2" key="1">
    <citation type="submission" date="2015-08" db="EMBL/GenBank/DDBJ databases">
        <title>Genome sequencing of Penicillium nordicum.</title>
        <authorList>
            <person name="Nguyen H.D."/>
            <person name="Seifert K.A."/>
        </authorList>
    </citation>
    <scope>NUCLEOTIDE SEQUENCE [LARGE SCALE GENOMIC DNA]</scope>
    <source>
        <strain evidence="1 2">DAOMC 185683</strain>
    </source>
</reference>
<sequence>MHGVGGGGLGTITTQVQFRFNSGSIQVQFRFNSDSIQIQFRFSSGSVRRSQKWLPSARQGGAQVDIAPINGLGTRHGQREAPVDVYG</sequence>
<name>A0A0M8NWK6_9EURO</name>
<dbReference type="AlphaFoldDB" id="A0A0M8NWK6"/>
<keyword evidence="2" id="KW-1185">Reference proteome</keyword>
<accession>A0A0M8NWK6</accession>
<evidence type="ECO:0000313" key="2">
    <source>
        <dbReference type="Proteomes" id="UP000037696"/>
    </source>
</evidence>
<comment type="caution">
    <text evidence="1">The sequence shown here is derived from an EMBL/GenBank/DDBJ whole genome shotgun (WGS) entry which is preliminary data.</text>
</comment>